<organism evidence="1 2">
    <name type="scientific">Pluteus cervinus</name>
    <dbReference type="NCBI Taxonomy" id="181527"/>
    <lineage>
        <taxon>Eukaryota</taxon>
        <taxon>Fungi</taxon>
        <taxon>Dikarya</taxon>
        <taxon>Basidiomycota</taxon>
        <taxon>Agaricomycotina</taxon>
        <taxon>Agaricomycetes</taxon>
        <taxon>Agaricomycetidae</taxon>
        <taxon>Agaricales</taxon>
        <taxon>Pluteineae</taxon>
        <taxon>Pluteaceae</taxon>
        <taxon>Pluteus</taxon>
    </lineage>
</organism>
<protein>
    <submittedName>
        <fullName evidence="1">Uncharacterized protein</fullName>
    </submittedName>
</protein>
<evidence type="ECO:0000313" key="2">
    <source>
        <dbReference type="Proteomes" id="UP000308600"/>
    </source>
</evidence>
<accession>A0ACD3BG15</accession>
<proteinExistence type="predicted"/>
<name>A0ACD3BG15_9AGAR</name>
<gene>
    <name evidence="1" type="ORF">BDN72DRAFT_953354</name>
</gene>
<keyword evidence="2" id="KW-1185">Reference proteome</keyword>
<dbReference type="Proteomes" id="UP000308600">
    <property type="component" value="Unassembled WGS sequence"/>
</dbReference>
<sequence length="1587" mass="171012">MAHSESETTTAPGLTGQDVKGIVAEAVEQVNAEELSPPKVNGLATPDQDAGETNSRLATTTTEASAAPIRPTLVQLGSNSSQSSTPTTNASQPKRFSAVNVNKKFFKNASSSATTPVSSGSTATKATNSTSSRPSSQPTPTHSKLVTAKLTATPASSTTTGPGWSRPSSATPPVASGITTLPNAASASPSAPAASVTAQPSTAPQLPVAGKVIQPQPRSALLQTGVAPKDAIAGRPVWGNVKPVVNPAPHPDLQDQSDFPTAAEVAQVSTTTRKTKSPETKATPDAAAPPKPTRSEEADTFRGLHLDPNAHHWDEMEEDDDNFLDGVIEFGDGRQYKVEQAEDAPPISQSSTADPPANTSTAVSVSKGDRFGDDIGRSWPRSRTSPTSSVKDSTGLPASVSTSPRVTTHSLQSAQDHSRVLFNERSNRLEPYSGTRGGSQIKRGGYEASLSPTESRHSRDGQVTSPSRSHFQTGFRQGTTDTHQPSFERRPRDREPSRNTSMGPPPSPRLTREGLPPRPQPMISKDAPNDSRGRRSSTSSSHLRPLSSRESVRQLPPHLSELPAASSQRQVSPHDSRRLPSSNGARPPSPRRPSRSPAVRTTALPSATAPSLSAPDLDEARKDVMQTAAARAKQRREQEELEREQAKERARLKALGLEERMKKAAQEKEVPLSPAQTKEVLSVIEDAISGATGPDTAETSHTQPSPIIPKSHLGRPPSIRGTPRPGFQDRRVSISSNTQPSIADLEGSWRSKAPPRAQPPPAPSTTEPVKLASDSGHEDLAPKPGEDVEVIDFSDLGKLVGAKEAEIAAPVEKTNEPQSFKPKARPVASDFFDDKSAKAEEPPKGDWATWRRDRQQGQSDQKTDGPDSTSQEQPPATDHPIIPPSSSAPQLHSHRPPRSQYTEAAMSALDDAMSRIKGAIHGMQAGESQKEIHKPEPDTSSHTPAEVKPIVQKDRWVPPALRPRDDSEREGYEEGTTSCEPPLSPKALLPIISLPPRASAPHNFVHRRQLQLFFQSTPVRWDILSFDPPVEGMSRVDFSLVEVLHRRQPVGYRGKWKYRVHLPRTRGTGSYGPRVNIPSQSKPSPFAFGRASAASEVSSWRRAAEPKIEESGEASLDTTSRSPPPVTRTPLPPADGSDADPAKKDANASRFRTHAKMPEGSVVAFFRDNRVDTVNGDSKGAVSFIVNSEIDEGQKPASSSNASVVLPKTDVAEHGLLELPSYVKPAEVQPEKPQETKVPSPAIAKLEETPAVITNSSSAMQDRQSSWSRAPMNLPVKESPSRLPDPEHLKAVWSQTSVRAGLQTVNSLEGIVDDLVPFTLPEMKSEDGETPPPVASGPTRMSLHDVTRTFQTVPNANTTNSAPHKNPLSPPLTNAPVARPPAYNYPVPPPNNMRSGYPTTYSPMMSHSPTPVMYPHPMASSPVPHRMTAGNHSPLYSQPVWVPMTGTPQNPNNAMMRPMGSPYAHQMMAYPVQQQQPTGQAMYGHPPPQAPANVQSQQHQNGGQVNRNRNVPFMSPVMSPAASMYGSSPVLMQPPVMPVHQQPNHAYMPMQQPPPRGQGRPDNGHMSMMQQPPQPIHPPAHAFQRHW</sequence>
<dbReference type="EMBL" id="ML208259">
    <property type="protein sequence ID" value="TFK76841.1"/>
    <property type="molecule type" value="Genomic_DNA"/>
</dbReference>
<evidence type="ECO:0000313" key="1">
    <source>
        <dbReference type="EMBL" id="TFK76841.1"/>
    </source>
</evidence>
<reference evidence="1 2" key="1">
    <citation type="journal article" date="2019" name="Nat. Ecol. Evol.">
        <title>Megaphylogeny resolves global patterns of mushroom evolution.</title>
        <authorList>
            <person name="Varga T."/>
            <person name="Krizsan K."/>
            <person name="Foldi C."/>
            <person name="Dima B."/>
            <person name="Sanchez-Garcia M."/>
            <person name="Sanchez-Ramirez S."/>
            <person name="Szollosi G.J."/>
            <person name="Szarkandi J.G."/>
            <person name="Papp V."/>
            <person name="Albert L."/>
            <person name="Andreopoulos W."/>
            <person name="Angelini C."/>
            <person name="Antonin V."/>
            <person name="Barry K.W."/>
            <person name="Bougher N.L."/>
            <person name="Buchanan P."/>
            <person name="Buyck B."/>
            <person name="Bense V."/>
            <person name="Catcheside P."/>
            <person name="Chovatia M."/>
            <person name="Cooper J."/>
            <person name="Damon W."/>
            <person name="Desjardin D."/>
            <person name="Finy P."/>
            <person name="Geml J."/>
            <person name="Haridas S."/>
            <person name="Hughes K."/>
            <person name="Justo A."/>
            <person name="Karasinski D."/>
            <person name="Kautmanova I."/>
            <person name="Kiss B."/>
            <person name="Kocsube S."/>
            <person name="Kotiranta H."/>
            <person name="LaButti K.M."/>
            <person name="Lechner B.E."/>
            <person name="Liimatainen K."/>
            <person name="Lipzen A."/>
            <person name="Lukacs Z."/>
            <person name="Mihaltcheva S."/>
            <person name="Morgado L.N."/>
            <person name="Niskanen T."/>
            <person name="Noordeloos M.E."/>
            <person name="Ohm R.A."/>
            <person name="Ortiz-Santana B."/>
            <person name="Ovrebo C."/>
            <person name="Racz N."/>
            <person name="Riley R."/>
            <person name="Savchenko A."/>
            <person name="Shiryaev A."/>
            <person name="Soop K."/>
            <person name="Spirin V."/>
            <person name="Szebenyi C."/>
            <person name="Tomsovsky M."/>
            <person name="Tulloss R.E."/>
            <person name="Uehling J."/>
            <person name="Grigoriev I.V."/>
            <person name="Vagvolgyi C."/>
            <person name="Papp T."/>
            <person name="Martin F.M."/>
            <person name="Miettinen O."/>
            <person name="Hibbett D.S."/>
            <person name="Nagy L.G."/>
        </authorList>
    </citation>
    <scope>NUCLEOTIDE SEQUENCE [LARGE SCALE GENOMIC DNA]</scope>
    <source>
        <strain evidence="1 2">NL-1719</strain>
    </source>
</reference>